<dbReference type="STRING" id="1156935.QWE_15321"/>
<evidence type="ECO:0000256" key="7">
    <source>
        <dbReference type="ARBA" id="ARBA00022840"/>
    </source>
</evidence>
<evidence type="ECO:0000256" key="4">
    <source>
        <dbReference type="ARBA" id="ARBA00022475"/>
    </source>
</evidence>
<name>K2QC86_9HYPH</name>
<dbReference type="eggNOG" id="COG3842">
    <property type="taxonomic scope" value="Bacteria"/>
</dbReference>
<dbReference type="InterPro" id="IPR047641">
    <property type="entry name" value="ABC_transpr_MalK/UgpC-like"/>
</dbReference>
<evidence type="ECO:0000256" key="5">
    <source>
        <dbReference type="ARBA" id="ARBA00022519"/>
    </source>
</evidence>
<dbReference type="Gene3D" id="2.40.50.140">
    <property type="entry name" value="Nucleic acid-binding proteins"/>
    <property type="match status" value="1"/>
</dbReference>
<dbReference type="SMART" id="SM00382">
    <property type="entry name" value="AAA"/>
    <property type="match status" value="1"/>
</dbReference>
<dbReference type="GO" id="GO:0005524">
    <property type="term" value="F:ATP binding"/>
    <property type="evidence" value="ECO:0007669"/>
    <property type="project" value="UniProtKB-KW"/>
</dbReference>
<keyword evidence="4" id="KW-1003">Cell membrane</keyword>
<proteinExistence type="inferred from homology"/>
<evidence type="ECO:0000256" key="1">
    <source>
        <dbReference type="ARBA" id="ARBA00004417"/>
    </source>
</evidence>
<evidence type="ECO:0000256" key="6">
    <source>
        <dbReference type="ARBA" id="ARBA00022741"/>
    </source>
</evidence>
<dbReference type="NCBIfam" id="NF008653">
    <property type="entry name" value="PRK11650.1"/>
    <property type="match status" value="1"/>
</dbReference>
<dbReference type="Pfam" id="PF00005">
    <property type="entry name" value="ABC_tran"/>
    <property type="match status" value="1"/>
</dbReference>
<evidence type="ECO:0000259" key="10">
    <source>
        <dbReference type="PROSITE" id="PS50893"/>
    </source>
</evidence>
<keyword evidence="8" id="KW-1278">Translocase</keyword>
<evidence type="ECO:0000256" key="3">
    <source>
        <dbReference type="ARBA" id="ARBA00022448"/>
    </source>
</evidence>
<keyword evidence="9" id="KW-0472">Membrane</keyword>
<dbReference type="Proteomes" id="UP000007123">
    <property type="component" value="Unassembled WGS sequence"/>
</dbReference>
<dbReference type="InterPro" id="IPR003439">
    <property type="entry name" value="ABC_transporter-like_ATP-bd"/>
</dbReference>
<dbReference type="Pfam" id="PF08402">
    <property type="entry name" value="TOBE_2"/>
    <property type="match status" value="1"/>
</dbReference>
<protein>
    <submittedName>
        <fullName evidence="11">Glycerol-3-phosphate-transporting ATPase</fullName>
    </submittedName>
</protein>
<comment type="subcellular location">
    <subcellularLocation>
        <location evidence="1">Cell inner membrane</location>
        <topology evidence="1">Peripheral membrane protein</topology>
    </subcellularLocation>
</comment>
<evidence type="ECO:0000313" key="12">
    <source>
        <dbReference type="Proteomes" id="UP000007123"/>
    </source>
</evidence>
<dbReference type="PROSITE" id="PS50893">
    <property type="entry name" value="ABC_TRANSPORTER_2"/>
    <property type="match status" value="1"/>
</dbReference>
<evidence type="ECO:0000256" key="9">
    <source>
        <dbReference type="ARBA" id="ARBA00023136"/>
    </source>
</evidence>
<dbReference type="GO" id="GO:0055052">
    <property type="term" value="C:ATP-binding cassette (ABC) transporter complex, substrate-binding subunit-containing"/>
    <property type="evidence" value="ECO:0007669"/>
    <property type="project" value="TreeGrafter"/>
</dbReference>
<reference evidence="11 12" key="1">
    <citation type="journal article" date="2012" name="J. Bacteriol.">
        <title>Draft Genome Sequence of Agrobacterium albertimagni Strain AOL15.</title>
        <authorList>
            <person name="Trimble W.L."/>
            <person name="Phung le T."/>
            <person name="Meyer F."/>
            <person name="Gilbert J.A."/>
            <person name="Silver S."/>
        </authorList>
    </citation>
    <scope>NUCLEOTIDE SEQUENCE [LARGE SCALE GENOMIC DNA]</scope>
    <source>
        <strain evidence="11 12">AOL15</strain>
    </source>
</reference>
<dbReference type="InterPro" id="IPR013611">
    <property type="entry name" value="Transp-assoc_OB_typ2"/>
</dbReference>
<dbReference type="PROSITE" id="PS00211">
    <property type="entry name" value="ABC_TRANSPORTER_1"/>
    <property type="match status" value="1"/>
</dbReference>
<keyword evidence="3" id="KW-0813">Transport</keyword>
<dbReference type="InterPro" id="IPR003593">
    <property type="entry name" value="AAA+_ATPase"/>
</dbReference>
<dbReference type="InterPro" id="IPR017871">
    <property type="entry name" value="ABC_transporter-like_CS"/>
</dbReference>
<dbReference type="GO" id="GO:0140359">
    <property type="term" value="F:ABC-type transporter activity"/>
    <property type="evidence" value="ECO:0007669"/>
    <property type="project" value="UniProtKB-ARBA"/>
</dbReference>
<dbReference type="InterPro" id="IPR027417">
    <property type="entry name" value="P-loop_NTPase"/>
</dbReference>
<dbReference type="FunFam" id="3.40.50.300:FF:000042">
    <property type="entry name" value="Maltose/maltodextrin ABC transporter, ATP-binding protein"/>
    <property type="match status" value="1"/>
</dbReference>
<dbReference type="RefSeq" id="WP_006727057.1">
    <property type="nucleotide sequence ID" value="NZ_ALJF01000012.1"/>
</dbReference>
<dbReference type="InterPro" id="IPR012340">
    <property type="entry name" value="NA-bd_OB-fold"/>
</dbReference>
<dbReference type="PANTHER" id="PTHR43875">
    <property type="entry name" value="MALTODEXTRIN IMPORT ATP-BINDING PROTEIN MSMX"/>
    <property type="match status" value="1"/>
</dbReference>
<dbReference type="PANTHER" id="PTHR43875:SF15">
    <property type="entry name" value="TREHALOSE IMPORT ATP-BINDING PROTEIN SUGC"/>
    <property type="match status" value="1"/>
</dbReference>
<evidence type="ECO:0000256" key="8">
    <source>
        <dbReference type="ARBA" id="ARBA00022967"/>
    </source>
</evidence>
<dbReference type="InterPro" id="IPR008995">
    <property type="entry name" value="Mo/tungstate-bd_C_term_dom"/>
</dbReference>
<comment type="caution">
    <text evidence="11">The sequence shown here is derived from an EMBL/GenBank/DDBJ whole genome shotgun (WGS) entry which is preliminary data.</text>
</comment>
<keyword evidence="6" id="KW-0547">Nucleotide-binding</keyword>
<dbReference type="AlphaFoldDB" id="K2QC86"/>
<comment type="similarity">
    <text evidence="2">Belongs to the ABC transporter superfamily.</text>
</comment>
<dbReference type="PATRIC" id="fig|1156935.5.peg.3110"/>
<keyword evidence="5" id="KW-0997">Cell inner membrane</keyword>
<dbReference type="Gene3D" id="2.40.50.100">
    <property type="match status" value="2"/>
</dbReference>
<dbReference type="SUPFAM" id="SSF52540">
    <property type="entry name" value="P-loop containing nucleoside triphosphate hydrolases"/>
    <property type="match status" value="1"/>
</dbReference>
<dbReference type="SUPFAM" id="SSF50331">
    <property type="entry name" value="MOP-like"/>
    <property type="match status" value="1"/>
</dbReference>
<dbReference type="EMBL" id="ALJF01000012">
    <property type="protein sequence ID" value="EKF58626.1"/>
    <property type="molecule type" value="Genomic_DNA"/>
</dbReference>
<dbReference type="GO" id="GO:0016887">
    <property type="term" value="F:ATP hydrolysis activity"/>
    <property type="evidence" value="ECO:0007669"/>
    <property type="project" value="InterPro"/>
</dbReference>
<sequence length="358" mass="38999">MGEFVRLDGVTKRFGNVYTAVSAVDLSVEKGEFVALLGPSGCGKTTLLRMVAGLETISAGGLYIDGEPMQEKHPRDRDIAMVFQNYALYPHMTVRQNLEYPLKLRGVSREARAARAAEIAALLELDALLDRKPAALSGGQRQRVAMGRALMRNPKIFLMDEPLSNLDARLRMHMRVEIAGLQRRLGITTLYVTHDQIEAMTMADRVVIMNGGRVQQVGRPQDVYDRPANLFVATFIGAPPMNMFKAEDLPIERSGAGVGIANVGIRPEDIVLGSGDEGSGVRLSCAVSLVETLGADSILHLTMTRESGRAGQPVVLRQNGNARDLQGQTLDLWLPLSRLHCFDESGARVEPSPAWVGA</sequence>
<gene>
    <name evidence="11" type="ORF">QWE_15321</name>
</gene>
<organism evidence="11 12">
    <name type="scientific">Agrobacterium albertimagni AOL15</name>
    <dbReference type="NCBI Taxonomy" id="1156935"/>
    <lineage>
        <taxon>Bacteria</taxon>
        <taxon>Pseudomonadati</taxon>
        <taxon>Pseudomonadota</taxon>
        <taxon>Alphaproteobacteria</taxon>
        <taxon>Hyphomicrobiales</taxon>
        <taxon>Rhizobiaceae</taxon>
        <taxon>Rhizobium/Agrobacterium group</taxon>
        <taxon>Agrobacterium</taxon>
    </lineage>
</organism>
<dbReference type="Gene3D" id="3.40.50.300">
    <property type="entry name" value="P-loop containing nucleotide triphosphate hydrolases"/>
    <property type="match status" value="1"/>
</dbReference>
<evidence type="ECO:0000256" key="2">
    <source>
        <dbReference type="ARBA" id="ARBA00005417"/>
    </source>
</evidence>
<evidence type="ECO:0000313" key="11">
    <source>
        <dbReference type="EMBL" id="EKF58626.1"/>
    </source>
</evidence>
<accession>K2QC86</accession>
<keyword evidence="7" id="KW-0067">ATP-binding</keyword>
<feature type="domain" description="ABC transporter" evidence="10">
    <location>
        <begin position="5"/>
        <end position="236"/>
    </location>
</feature>
<keyword evidence="12" id="KW-1185">Reference proteome</keyword>